<accession>A0A0A3Y279</accession>
<dbReference type="InterPro" id="IPR011008">
    <property type="entry name" value="Dimeric_a/b-barrel"/>
</dbReference>
<dbReference type="PANTHER" id="PTHR40260:SF2">
    <property type="entry name" value="BLR8190 PROTEIN"/>
    <property type="match status" value="1"/>
</dbReference>
<proteinExistence type="predicted"/>
<dbReference type="SUPFAM" id="SSF54909">
    <property type="entry name" value="Dimeric alpha+beta barrel"/>
    <property type="match status" value="1"/>
</dbReference>
<dbReference type="InterPro" id="IPR009799">
    <property type="entry name" value="EthD_dom"/>
</dbReference>
<dbReference type="AlphaFoldDB" id="A0A0A3Y279"/>
<protein>
    <submittedName>
        <fullName evidence="2">Ethyl tert-butyl ether degradation protein EthD</fullName>
    </submittedName>
</protein>
<dbReference type="Pfam" id="PF07110">
    <property type="entry name" value="EthD"/>
    <property type="match status" value="1"/>
</dbReference>
<dbReference type="PANTHER" id="PTHR40260">
    <property type="entry name" value="BLR8190 PROTEIN"/>
    <property type="match status" value="1"/>
</dbReference>
<dbReference type="Proteomes" id="UP000030377">
    <property type="component" value="Unassembled WGS sequence"/>
</dbReference>
<dbReference type="Gene3D" id="3.30.70.100">
    <property type="match status" value="1"/>
</dbReference>
<name>A0A0A3Y279_BRAJP</name>
<organism evidence="2 3">
    <name type="scientific">Bradyrhizobium japonicum</name>
    <dbReference type="NCBI Taxonomy" id="375"/>
    <lineage>
        <taxon>Bacteria</taxon>
        <taxon>Pseudomonadati</taxon>
        <taxon>Pseudomonadota</taxon>
        <taxon>Alphaproteobacteria</taxon>
        <taxon>Hyphomicrobiales</taxon>
        <taxon>Nitrobacteraceae</taxon>
        <taxon>Bradyrhizobium</taxon>
    </lineage>
</organism>
<dbReference type="NCBIfam" id="TIGR02118">
    <property type="entry name" value="EthD family reductase"/>
    <property type="match status" value="1"/>
</dbReference>
<comment type="caution">
    <text evidence="2">The sequence shown here is derived from an EMBL/GenBank/DDBJ whole genome shotgun (WGS) entry which is preliminary data.</text>
</comment>
<reference evidence="2 3" key="1">
    <citation type="submission" date="2014-09" db="EMBL/GenBank/DDBJ databases">
        <title>Draft genome of Bradyrhizobium japonicum Is-34.</title>
        <authorList>
            <person name="Tsurumaru H."/>
            <person name="Yamakawa T."/>
            <person name="Hashimoto S."/>
            <person name="Okizaki K."/>
            <person name="Kanesaki Y."/>
            <person name="Yoshikawa H."/>
            <person name="Yajima S."/>
        </authorList>
    </citation>
    <scope>NUCLEOTIDE SEQUENCE [LARGE SCALE GENOMIC DNA]</scope>
    <source>
        <strain evidence="2 3">Is-34</strain>
    </source>
</reference>
<evidence type="ECO:0000313" key="3">
    <source>
        <dbReference type="Proteomes" id="UP000030377"/>
    </source>
</evidence>
<dbReference type="EMBL" id="JRPN01000010">
    <property type="protein sequence ID" value="KGT79664.1"/>
    <property type="molecule type" value="Genomic_DNA"/>
</dbReference>
<sequence length="115" mass="12768">MIKVSVIYSYKPNVRFDHDYYRTKHLPLIKSRMGAALKYYAIDKGLTSRDGKSPSAFVAMCHLLCDSVDAYQSAFAPHAREIQGDIPNFTDVTPIIQISEVAVENSAGRETGRAA</sequence>
<dbReference type="RefSeq" id="WP_041955380.1">
    <property type="nucleotide sequence ID" value="NZ_JRPN01000010.1"/>
</dbReference>
<evidence type="ECO:0000313" key="2">
    <source>
        <dbReference type="EMBL" id="KGT79664.1"/>
    </source>
</evidence>
<gene>
    <name evidence="2" type="ORF">MA20_11765</name>
</gene>
<feature type="domain" description="EthD" evidence="1">
    <location>
        <begin position="18"/>
        <end position="91"/>
    </location>
</feature>
<evidence type="ECO:0000259" key="1">
    <source>
        <dbReference type="Pfam" id="PF07110"/>
    </source>
</evidence>
<dbReference type="GO" id="GO:0016491">
    <property type="term" value="F:oxidoreductase activity"/>
    <property type="evidence" value="ECO:0007669"/>
    <property type="project" value="InterPro"/>
</dbReference>